<accession>A0A8J6P4U6</accession>
<dbReference type="NCBIfam" id="TIGR04131">
    <property type="entry name" value="Bac_Flav_CTERM"/>
    <property type="match status" value="1"/>
</dbReference>
<dbReference type="SMART" id="SM00089">
    <property type="entry name" value="PKD"/>
    <property type="match status" value="4"/>
</dbReference>
<dbReference type="InterPro" id="IPR035986">
    <property type="entry name" value="PKD_dom_sf"/>
</dbReference>
<comment type="caution">
    <text evidence="3">The sequence shown here is derived from an EMBL/GenBank/DDBJ whole genome shotgun (WGS) entry which is preliminary data.</text>
</comment>
<evidence type="ECO:0000313" key="4">
    <source>
        <dbReference type="Proteomes" id="UP000652681"/>
    </source>
</evidence>
<reference evidence="3" key="1">
    <citation type="submission" date="2020-09" db="EMBL/GenBank/DDBJ databases">
        <title>Taishania pollutisoli gen. nov., sp. nov., Isolated from Tetrabromobisphenol A-Contaminated Soil.</title>
        <authorList>
            <person name="Chen Q."/>
        </authorList>
    </citation>
    <scope>NUCLEOTIDE SEQUENCE</scope>
    <source>
        <strain evidence="3">CZZ-1</strain>
    </source>
</reference>
<dbReference type="RefSeq" id="WP_216713584.1">
    <property type="nucleotide sequence ID" value="NZ_JACVEL010000002.1"/>
</dbReference>
<dbReference type="SUPFAM" id="SSF49299">
    <property type="entry name" value="PKD domain"/>
    <property type="match status" value="2"/>
</dbReference>
<evidence type="ECO:0000256" key="1">
    <source>
        <dbReference type="SAM" id="SignalP"/>
    </source>
</evidence>
<dbReference type="Proteomes" id="UP000652681">
    <property type="component" value="Unassembled WGS sequence"/>
</dbReference>
<sequence length="1632" mass="168134">MKTVILFLLSVGLTGTILSQANTCGTANPFCSSQSYNFPNATSGSAPVGPNYGCLGSQPRPIWYYMEVGTSGTIDMLLQQTTGPNGTGSQIDVDFAMWGPYSSLSAGCTAIMSGSAPPIQCSFSSSYSEDLGLGVSGGTGTGLTTPPAAVAGQVYIVLLTNYDGAAGYISFNQTGGTGSADCSIVEPCSIDNFTATVSACNSATNTYSVNGNITVSNPPSAGQLIVQACDGTQTVVASAPFGSATYSYNIAGLNANGATCDVEVFFTGESCSQILNYTAPTCPPVCSFSNINANISACQQGSVFDLTGTLTFVSPPSTGQLIVQDCNGNSATYNAPFTSPLNFAINGIDADGQPCNATAHFTADPGCTISVSYTNTPSCECTVDIGTFSTTTAGQSNSTYVLCYGDEILIEPNGDYTPPGEALNPPLAEGYEPGIAWIMYSCPPTVAVTPSATNGIGDDPCFLGIVSPTDLYDINDLYWINGYPGTFTNNTVYFVPITMYNLTEYYYSYVNGGLPCYEMGAPYAVQYLPEITTTVTPNCQAGTVSVAVQGGSPAINGTNFTASNLQPGTASLASNTVANNGTFIISGLQNGDNYSLDIADEFGCPVTITGTFQGVNASGFTYPQNAYCKGAANPSPTLTGVAGGTYTGSAGLVINATTGVINIASTPPGNYVVTYTSPGAPCNSSSTFNITINPLPVVTAPNVAVCNGQAANLTASGANNYTWSPATGLNTTTGPNVVATLATNQTYTITGTNTTTGCVNTGTVTVTVNPNPTPVINGQSDYCTGTSATIQTSQTYASYSWSTGQTTPSIQVTTANNPIQVTVTNGFGCSGTSAVYTVTENNVITVNSQVEICQGQSTVIHGISRTTAGVYSVTLPSSNGCDSTSNVTLIVNPLPVIDAGPNQTVCEGETVILNATGAPAITWSPTQTNGVGFVQPVGSQIYTATGTDANNCVNTDQVEIIVRPNPVVATVSPQTRCNGTATAAVNFTSSVSGTTYTWTNDTPSIGLPSNGNGNINSFTATNTTSNPVTATITVTPTAAGCVGAPVSFTITVQPSPTATISGTTAVCIGGPSPQVTFTGGTGTAPYTITYTINGGAPQTVTTTGNTATVNAPTTTSGLFVYTLTNVTESGNTCSAAANGSVTITVNALPVINAGADVAVCQNGQITLTGTGAGVNGNYTWTPVITNGVPFVPASSGTYTVTGTDANGCSNTDNVNVTVNVAQNVDAGPNQEICIGEQVTLSGSPAGIGATFLWTGGITNGVAFTPNQSGTYTVTSTDVNGCNATDQVDVIVHNLPVIEAGSNISGCEGNQYTLTGSGAGVGGTYVWNHGVQNGVPFAPVASVSSYVVVGTDQYGCSNTDSILAKIEAIPVVSFYADIDQNCAPASVTFYNTTTDPAVNCLWTFDDGSTVSGCGPVTHIFQHAGVYGASLQVETPVNRCPGYLYQSAIVTIDANPVAHFTPNPAIGTQVNNQISFTNQSYGASSYYWEFGDGVGTSTAVNPVYTYGEESDLYTVMLIAYSNAGCVDTAYSLVTIREELIFYVPNTFTPDLDQYNEVFKPIFTYGYNPFDYTLMIFNRWGEMIFESHDASVGWDGTYGIDGKICQDGTYTWKIEVKTTSTDERKMFTGHVNIIR</sequence>
<dbReference type="InterPro" id="IPR026341">
    <property type="entry name" value="T9SS_type_B"/>
</dbReference>
<name>A0A8J6P4U6_9FLAO</name>
<dbReference type="Pfam" id="PF13585">
    <property type="entry name" value="CHU_C"/>
    <property type="match status" value="1"/>
</dbReference>
<feature type="chain" id="PRO_5035252837" evidence="1">
    <location>
        <begin position="22"/>
        <end position="1632"/>
    </location>
</feature>
<dbReference type="InterPro" id="IPR000601">
    <property type="entry name" value="PKD_dom"/>
</dbReference>
<dbReference type="PROSITE" id="PS50093">
    <property type="entry name" value="PKD"/>
    <property type="match status" value="1"/>
</dbReference>
<dbReference type="Pfam" id="PF18911">
    <property type="entry name" value="PKD_4"/>
    <property type="match status" value="1"/>
</dbReference>
<gene>
    <name evidence="3" type="ORF">H9Y05_04215</name>
</gene>
<feature type="signal peptide" evidence="1">
    <location>
        <begin position="1"/>
        <end position="21"/>
    </location>
</feature>
<protein>
    <submittedName>
        <fullName evidence="3">Gliding motility-associated C-terminal domain-containing protein</fullName>
    </submittedName>
</protein>
<dbReference type="Gene3D" id="2.60.40.10">
    <property type="entry name" value="Immunoglobulins"/>
    <property type="match status" value="2"/>
</dbReference>
<organism evidence="3 4">
    <name type="scientific">Taishania pollutisoli</name>
    <dbReference type="NCBI Taxonomy" id="2766479"/>
    <lineage>
        <taxon>Bacteria</taxon>
        <taxon>Pseudomonadati</taxon>
        <taxon>Bacteroidota</taxon>
        <taxon>Flavobacteriia</taxon>
        <taxon>Flavobacteriales</taxon>
        <taxon>Crocinitomicaceae</taxon>
        <taxon>Taishania</taxon>
    </lineage>
</organism>
<dbReference type="InterPro" id="IPR013783">
    <property type="entry name" value="Ig-like_fold"/>
</dbReference>
<keyword evidence="4" id="KW-1185">Reference proteome</keyword>
<keyword evidence="1" id="KW-0732">Signal</keyword>
<evidence type="ECO:0000313" key="3">
    <source>
        <dbReference type="EMBL" id="MBC9811674.1"/>
    </source>
</evidence>
<proteinExistence type="predicted"/>
<dbReference type="InterPro" id="IPR022409">
    <property type="entry name" value="PKD/Chitinase_dom"/>
</dbReference>
<feature type="domain" description="PKD" evidence="2">
    <location>
        <begin position="1369"/>
        <end position="1436"/>
    </location>
</feature>
<dbReference type="EMBL" id="JACVEL010000002">
    <property type="protein sequence ID" value="MBC9811674.1"/>
    <property type="molecule type" value="Genomic_DNA"/>
</dbReference>
<evidence type="ECO:0000259" key="2">
    <source>
        <dbReference type="PROSITE" id="PS50093"/>
    </source>
</evidence>